<dbReference type="SUPFAM" id="SSF54534">
    <property type="entry name" value="FKBP-like"/>
    <property type="match status" value="1"/>
</dbReference>
<feature type="domain" description="Restriction endonuclease type II-like" evidence="11">
    <location>
        <begin position="1369"/>
        <end position="1461"/>
    </location>
</feature>
<dbReference type="Gene3D" id="3.40.960.10">
    <property type="entry name" value="VSR Endonuclease"/>
    <property type="match status" value="1"/>
</dbReference>
<dbReference type="EMBL" id="JYIK01001032">
    <property type="protein sequence ID" value="KWX07828.1"/>
    <property type="molecule type" value="Genomic_DNA"/>
</dbReference>
<dbReference type="InterPro" id="IPR050534">
    <property type="entry name" value="Coronavir_polyprotein_1ab"/>
</dbReference>
<dbReference type="Pfam" id="PF13087">
    <property type="entry name" value="AAA_12"/>
    <property type="match status" value="1"/>
</dbReference>
<dbReference type="Proteomes" id="UP000070659">
    <property type="component" value="Unassembled WGS sequence"/>
</dbReference>
<dbReference type="InterPro" id="IPR027417">
    <property type="entry name" value="P-loop_NTPase"/>
</dbReference>
<evidence type="ECO:0000256" key="2">
    <source>
        <dbReference type="ARBA" id="ARBA00022741"/>
    </source>
</evidence>
<feature type="compositionally biased region" description="Pro residues" evidence="7">
    <location>
        <begin position="1521"/>
        <end position="1533"/>
    </location>
</feature>
<evidence type="ECO:0000259" key="10">
    <source>
        <dbReference type="Pfam" id="PF13087"/>
    </source>
</evidence>
<feature type="domain" description="DNA2/NAM7 helicase helicase" evidence="9">
    <location>
        <begin position="372"/>
        <end position="499"/>
    </location>
</feature>
<feature type="compositionally biased region" description="Low complexity" evidence="7">
    <location>
        <begin position="1489"/>
        <end position="1510"/>
    </location>
</feature>
<evidence type="ECO:0000256" key="7">
    <source>
        <dbReference type="SAM" id="MobiDB-lite"/>
    </source>
</evidence>
<evidence type="ECO:0000259" key="9">
    <source>
        <dbReference type="Pfam" id="PF13086"/>
    </source>
</evidence>
<evidence type="ECO:0000313" key="15">
    <source>
        <dbReference type="Proteomes" id="UP000070659"/>
    </source>
</evidence>
<dbReference type="GO" id="GO:0043139">
    <property type="term" value="F:5'-3' DNA helicase activity"/>
    <property type="evidence" value="ECO:0007669"/>
    <property type="project" value="TreeGrafter"/>
</dbReference>
<dbReference type="Gene3D" id="3.10.50.30">
    <property type="entry name" value="Transcription elongation factor, GreA/GreB, C-terminal domain"/>
    <property type="match status" value="1"/>
</dbReference>
<dbReference type="SUPFAM" id="SSF52980">
    <property type="entry name" value="Restriction endonuclease-like"/>
    <property type="match status" value="1"/>
</dbReference>
<feature type="coiled-coil region" evidence="6">
    <location>
        <begin position="465"/>
        <end position="506"/>
    </location>
</feature>
<dbReference type="GO" id="GO:0016787">
    <property type="term" value="F:hydrolase activity"/>
    <property type="evidence" value="ECO:0007669"/>
    <property type="project" value="UniProtKB-KW"/>
</dbReference>
<proteinExistence type="inferred from homology"/>
<accession>A0A132MI03</accession>
<evidence type="ECO:0000256" key="3">
    <source>
        <dbReference type="ARBA" id="ARBA00022801"/>
    </source>
</evidence>
<dbReference type="Proteomes" id="UP000070598">
    <property type="component" value="Unassembled WGS sequence"/>
</dbReference>
<evidence type="ECO:0000256" key="4">
    <source>
        <dbReference type="ARBA" id="ARBA00022806"/>
    </source>
</evidence>
<dbReference type="PATRIC" id="fig|1469144.8.peg.96"/>
<dbReference type="GO" id="GO:0005524">
    <property type="term" value="F:ATP binding"/>
    <property type="evidence" value="ECO:0007669"/>
    <property type="project" value="UniProtKB-KW"/>
</dbReference>
<comment type="similarity">
    <text evidence="1">Belongs to the DNA2/NAM7 helicase family.</text>
</comment>
<keyword evidence="3" id="KW-0378">Hydrolase</keyword>
<keyword evidence="6" id="KW-0175">Coiled coil</keyword>
<dbReference type="RefSeq" id="WP_067071150.1">
    <property type="nucleotide sequence ID" value="NZ_JYIJ01000019.1"/>
</dbReference>
<dbReference type="InterPro" id="IPR001437">
    <property type="entry name" value="Tscrpt_elong_fac_GreA/B_C"/>
</dbReference>
<keyword evidence="4" id="KW-0347">Helicase</keyword>
<dbReference type="GO" id="GO:0003677">
    <property type="term" value="F:DNA binding"/>
    <property type="evidence" value="ECO:0007669"/>
    <property type="project" value="InterPro"/>
</dbReference>
<dbReference type="EMBL" id="JYIJ01000019">
    <property type="protein sequence ID" value="KWW97476.1"/>
    <property type="molecule type" value="Genomic_DNA"/>
</dbReference>
<feature type="domain" description="Transcription elongation factor GreA/GreB C-terminal" evidence="8">
    <location>
        <begin position="1618"/>
        <end position="1690"/>
    </location>
</feature>
<dbReference type="Gene3D" id="3.40.50.300">
    <property type="entry name" value="P-loop containing nucleotide triphosphate hydrolases"/>
    <property type="match status" value="3"/>
</dbReference>
<feature type="region of interest" description="Disordered" evidence="7">
    <location>
        <begin position="1474"/>
        <end position="1547"/>
    </location>
</feature>
<name>A0A132MI03_9ACTN</name>
<dbReference type="GO" id="GO:0032784">
    <property type="term" value="P:regulation of DNA-templated transcription elongation"/>
    <property type="evidence" value="ECO:0007669"/>
    <property type="project" value="InterPro"/>
</dbReference>
<dbReference type="CDD" id="cd18808">
    <property type="entry name" value="SF1_C_Upf1"/>
    <property type="match status" value="1"/>
</dbReference>
<organism evidence="12 15">
    <name type="scientific">Carbonactinospora thermoautotrophica</name>
    <dbReference type="NCBI Taxonomy" id="1469144"/>
    <lineage>
        <taxon>Bacteria</taxon>
        <taxon>Bacillati</taxon>
        <taxon>Actinomycetota</taxon>
        <taxon>Actinomycetes</taxon>
        <taxon>Kitasatosporales</taxon>
        <taxon>Carbonactinosporaceae</taxon>
        <taxon>Carbonactinospora</taxon>
    </lineage>
</organism>
<evidence type="ECO:0000313" key="13">
    <source>
        <dbReference type="EMBL" id="KWX07828.1"/>
    </source>
</evidence>
<reference evidence="14" key="2">
    <citation type="submission" date="2015-02" db="EMBL/GenBank/DDBJ databases">
        <title>Physiological reanalysis, assessment of diazotrophy, and genome sequences of multiple isolates of Streptomyces thermoautotrophicus.</title>
        <authorList>
            <person name="MacKellar D.C."/>
            <person name="Lieber L."/>
            <person name="Norman J."/>
            <person name="Bolger A."/>
            <person name="Tobin C."/>
            <person name="Murray J.W."/>
            <person name="Friesen M."/>
            <person name="Prell J."/>
        </authorList>
    </citation>
    <scope>NUCLEOTIDE SEQUENCE [LARGE SCALE GENOMIC DNA]</scope>
    <source>
        <strain evidence="14">UBT1</strain>
    </source>
</reference>
<dbReference type="Pfam" id="PF13086">
    <property type="entry name" value="AAA_11"/>
    <property type="match status" value="1"/>
</dbReference>
<dbReference type="Pfam" id="PF18741">
    <property type="entry name" value="MTES_1575"/>
    <property type="match status" value="1"/>
</dbReference>
<reference evidence="12 15" key="1">
    <citation type="submission" date="2015-02" db="EMBL/GenBank/DDBJ databases">
        <title>Physiological reanalysis, assessment of diazotrophy, and genome sequences of multiple isolates of Streptomyces thermoautotrophicus.</title>
        <authorList>
            <person name="MacKellar D.C."/>
            <person name="Lieber L."/>
            <person name="Norman J."/>
            <person name="Bolger A."/>
            <person name="Tobin C."/>
            <person name="Murray J.W."/>
            <person name="Prell J."/>
        </authorList>
    </citation>
    <scope>NUCLEOTIDE SEQUENCE [LARGE SCALE GENOMIC DNA]</scope>
    <source>
        <strain evidence="12 15">UBT1</strain>
    </source>
</reference>
<evidence type="ECO:0000259" key="8">
    <source>
        <dbReference type="Pfam" id="PF01272"/>
    </source>
</evidence>
<dbReference type="Pfam" id="PF01272">
    <property type="entry name" value="GreA_GreB"/>
    <property type="match status" value="1"/>
</dbReference>
<evidence type="ECO:0000256" key="1">
    <source>
        <dbReference type="ARBA" id="ARBA00007913"/>
    </source>
</evidence>
<dbReference type="PANTHER" id="PTHR43788:SF8">
    <property type="entry name" value="DNA-BINDING PROTEIN SMUBP-2"/>
    <property type="match status" value="1"/>
</dbReference>
<dbReference type="InterPro" id="IPR041679">
    <property type="entry name" value="DNA2/NAM7-like_C"/>
</dbReference>
<evidence type="ECO:0000256" key="6">
    <source>
        <dbReference type="SAM" id="Coils"/>
    </source>
</evidence>
<dbReference type="SUPFAM" id="SSF52540">
    <property type="entry name" value="P-loop containing nucleoside triphosphate hydrolases"/>
    <property type="match status" value="1"/>
</dbReference>
<dbReference type="InterPro" id="IPR049468">
    <property type="entry name" value="Restrct_endonuc-II-like_dom"/>
</dbReference>
<dbReference type="InterPro" id="IPR011335">
    <property type="entry name" value="Restrct_endonuc-II-like"/>
</dbReference>
<evidence type="ECO:0000313" key="14">
    <source>
        <dbReference type="Proteomes" id="UP000070598"/>
    </source>
</evidence>
<dbReference type="PANTHER" id="PTHR43788">
    <property type="entry name" value="DNA2/NAM7 HELICASE FAMILY MEMBER"/>
    <property type="match status" value="1"/>
</dbReference>
<evidence type="ECO:0000313" key="12">
    <source>
        <dbReference type="EMBL" id="KWW97476.1"/>
    </source>
</evidence>
<gene>
    <name evidence="12" type="ORF">TH66_17720</name>
    <name evidence="13" type="ORF">TR74_17455</name>
</gene>
<keyword evidence="2" id="KW-0547">Nucleotide-binding</keyword>
<dbReference type="InterPro" id="IPR041677">
    <property type="entry name" value="DNA2/NAM7_AAA_11"/>
</dbReference>
<dbReference type="InterPro" id="IPR047187">
    <property type="entry name" value="SF1_C_Upf1"/>
</dbReference>
<evidence type="ECO:0000259" key="11">
    <source>
        <dbReference type="Pfam" id="PF18741"/>
    </source>
</evidence>
<evidence type="ECO:0000256" key="5">
    <source>
        <dbReference type="ARBA" id="ARBA00022840"/>
    </source>
</evidence>
<protein>
    <submittedName>
        <fullName evidence="12">Uncharacterized protein</fullName>
    </submittedName>
</protein>
<feature type="domain" description="DNA2/NAM7 helicase-like C-terminal" evidence="10">
    <location>
        <begin position="1131"/>
        <end position="1320"/>
    </location>
</feature>
<comment type="caution">
    <text evidence="12">The sequence shown here is derived from an EMBL/GenBank/DDBJ whole genome shotgun (WGS) entry which is preliminary data.</text>
</comment>
<keyword evidence="5" id="KW-0067">ATP-binding</keyword>
<sequence>MQEEPDALVRDATGLFEFLIGLQGLKTRPVRSLDSDSYLRVLWLDDLPDDPRITTPLSHPEVEGEHWVVADRVERTEPPAPGPDLAPWLSEREVADFRRDRPELRQVARLEHVEVGALGEHRTGYAEHRLDDHPEVRAAYARWLPAWQAWAESERRKNPVFEAYRDLYLLRQQLADQAETYELLLGFGLLTGEFSGGEVRRHLVTIRGVVDLDHETGRITVSAAEGAEPVLEEDMLDPADQVPGPVREQVLALLRDPEATLWGPDSAVARALQVWVNGHGPDTGYDDALQPPHRPGRHPRVTLAPALLLRKRGQRSFTEAFQRIMSTVVATREVPAGIEQLLRIEEGAVSEAALSQWQQAFADQETYFPKESNEEQRQVVARLRERRVVLVQGPPGTGKTHTIANLVTDLLAHGQRVLITSHTARALKVLKEQLPAEIQELCVSLTDETVKGRDELESSVSAILARHSDNALAALEKETEQLRERLSKARRRRAHAAQQLRAIQEAERGELEVCGYRGTLSQIAERLLAEEAELGWLGPVAEPTMPFSVEDVVEFRRLLRAATPELRSRAGSVLDEAVQLSPDDFRDLAGRIRQARESAAEARDVRDTPLYQTVAALFRDTRQQLGGLVTELLRRLDGLATRPEPWVRAAVTDVLQGRDRTLRQRYQDTAEALRILAERRPSLDGRLVTGLDRFDLGIALGHVHALRERLAAGKKLRGPLGMKSKVFKQAAEFLETVRVDGARCETLELVEHLYQLLDTERVLRPVEDAWSVTVPVGSPLGPRAARLEDEQAVLGDVLALGDTLARLRSFGTQYPTVAHVDWASREACETLLAALDAAEREDLRREVEARLEPLQRELEKLTARADHVPAVPAMLAAVADLDPDRYTEACRPMARAREVNATLRTLDYARERIQKGHPSLAERIEADPDDPAWDARLPKLAEAWAWSACDEHLRQLTDPAAERRWMTELSEAEAQEKRALKELAANLGWSYCLRRLDRNPEQSWHLKAYAQEVRKMGKGTGKYAARHRRQAQEHLDACQAAVPAWIMPLHQVVATVPMDRPNLFDVVIVDEASQSGLEALLLFWLAPRVVVVGDDQQISPEEVGQEHEQVYQLRDRHLAGVPTKTMFAPRTSLFDVAERLAGSRIVLREHFRCMPEIIGFSNGLCYDGKLLPLRQYGADRLPPLRTTFVPGAIMSGSSSNAINKAEAEALVEQVVQCCADPAYAGKTMGVITLLSSNAQAELIDSLLVERLGVDKAQARGLRVGNSEAFQGDQRDVIFVSMVVSLERTDGTRRPSAMTKETDKRRINVAASRARDQVWLFHSVQPGDLHADDYRRRWLQYATARPAERDVYDIGEVLPDKLREPFDSLFEQRVYLALRERGYRVRPQYPVGRYRIDLVVEGRTRRLAVECDGDAYHGLDQQAADESRQRELERLGWVFERIRGSRFFRNPHEALVPLWAKLDELGIESLDAEPAEAPEPVDAPQPVEAPQPAKTSQPVKAPQPAKPAPVAESGAGHDPKPSPRPARPNQPPRPPAREPERSHGLVLPSGAYRRLTEELEAIRQELASPPTSAAADRAAVRSLALDWHKRREQLLEREAELHKLLDGARVNDKATKIRRVIPGCVVGVRFPGEDEIQRYVITLARSSQDGQTLPPDSPLALALKNREIGDRITYRSPAGKRLTCTIVEIQY</sequence>
<dbReference type="InterPro" id="IPR036953">
    <property type="entry name" value="GreA/GreB_C_sf"/>
</dbReference>